<dbReference type="Proteomes" id="UP000616724">
    <property type="component" value="Unassembled WGS sequence"/>
</dbReference>
<evidence type="ECO:0008006" key="3">
    <source>
        <dbReference type="Google" id="ProtNLM"/>
    </source>
</evidence>
<gene>
    <name evidence="1" type="ORF">Plo01_60920</name>
</gene>
<keyword evidence="2" id="KW-1185">Reference proteome</keyword>
<name>A0A8J3RWW4_9ACTN</name>
<dbReference type="RefSeq" id="WP_203894124.1">
    <property type="nucleotide sequence ID" value="NZ_BOOH01000051.1"/>
</dbReference>
<reference evidence="1 2" key="1">
    <citation type="submission" date="2021-01" db="EMBL/GenBank/DDBJ databases">
        <title>Whole genome shotgun sequence of Planobispora longispora NBRC 13918.</title>
        <authorList>
            <person name="Komaki H."/>
            <person name="Tamura T."/>
        </authorList>
    </citation>
    <scope>NUCLEOTIDE SEQUENCE [LARGE SCALE GENOMIC DNA]</scope>
    <source>
        <strain evidence="1 2">NBRC 13918</strain>
    </source>
</reference>
<comment type="caution">
    <text evidence="1">The sequence shown here is derived from an EMBL/GenBank/DDBJ whole genome shotgun (WGS) entry which is preliminary data.</text>
</comment>
<sequence>MIGGYAADLTAVPHLLDADERVMWLYGFRACEVADHTGREAFRVAAQSRFAARPHDVPLHLAHTAHLAVSRGWPVLTADPAGWAGYDHLELVHL</sequence>
<dbReference type="AlphaFoldDB" id="A0A8J3RWW4"/>
<protein>
    <recommendedName>
        <fullName evidence="3">PIN domain-containing protein</fullName>
    </recommendedName>
</protein>
<dbReference type="EMBL" id="BOOH01000051">
    <property type="protein sequence ID" value="GIH79663.1"/>
    <property type="molecule type" value="Genomic_DNA"/>
</dbReference>
<evidence type="ECO:0000313" key="2">
    <source>
        <dbReference type="Proteomes" id="UP000616724"/>
    </source>
</evidence>
<proteinExistence type="predicted"/>
<organism evidence="1 2">
    <name type="scientific">Planobispora longispora</name>
    <dbReference type="NCBI Taxonomy" id="28887"/>
    <lineage>
        <taxon>Bacteria</taxon>
        <taxon>Bacillati</taxon>
        <taxon>Actinomycetota</taxon>
        <taxon>Actinomycetes</taxon>
        <taxon>Streptosporangiales</taxon>
        <taxon>Streptosporangiaceae</taxon>
        <taxon>Planobispora</taxon>
    </lineage>
</organism>
<evidence type="ECO:0000313" key="1">
    <source>
        <dbReference type="EMBL" id="GIH79663.1"/>
    </source>
</evidence>
<accession>A0A8J3RWW4</accession>